<dbReference type="InterPro" id="IPR006684">
    <property type="entry name" value="YbgC/YbaW"/>
</dbReference>
<dbReference type="RefSeq" id="WP_163764631.1">
    <property type="nucleotide sequence ID" value="NZ_JAAGYR010000013.1"/>
</dbReference>
<dbReference type="NCBIfam" id="TIGR02799">
    <property type="entry name" value="thio_ybgC"/>
    <property type="match status" value="1"/>
</dbReference>
<evidence type="ECO:0000256" key="1">
    <source>
        <dbReference type="ARBA" id="ARBA00005953"/>
    </source>
</evidence>
<dbReference type="PANTHER" id="PTHR31793">
    <property type="entry name" value="4-HYDROXYBENZOYL-COA THIOESTERASE FAMILY MEMBER"/>
    <property type="match status" value="1"/>
</dbReference>
<dbReference type="Pfam" id="PF13279">
    <property type="entry name" value="4HBT_2"/>
    <property type="match status" value="1"/>
</dbReference>
<keyword evidence="2" id="KW-0378">Hydrolase</keyword>
<dbReference type="FunFam" id="3.10.129.10:FF:000004">
    <property type="entry name" value="Tol-pal system-associated acyl-CoA thioesterase"/>
    <property type="match status" value="1"/>
</dbReference>
<evidence type="ECO:0000313" key="4">
    <source>
        <dbReference type="Proteomes" id="UP000477651"/>
    </source>
</evidence>
<dbReference type="InterPro" id="IPR050563">
    <property type="entry name" value="4-hydroxybenzoyl-CoA_TE"/>
</dbReference>
<comment type="caution">
    <text evidence="3">The sequence shown here is derived from an EMBL/GenBank/DDBJ whole genome shotgun (WGS) entry which is preliminary data.</text>
</comment>
<dbReference type="PANTHER" id="PTHR31793:SF37">
    <property type="entry name" value="ACYL-COA THIOESTER HYDROLASE YBGC"/>
    <property type="match status" value="1"/>
</dbReference>
<name>A0A6L9Y8C9_9BURK</name>
<evidence type="ECO:0000256" key="2">
    <source>
        <dbReference type="ARBA" id="ARBA00022801"/>
    </source>
</evidence>
<dbReference type="CDD" id="cd00586">
    <property type="entry name" value="4HBT"/>
    <property type="match status" value="1"/>
</dbReference>
<accession>A0A6L9Y8C9</accession>
<dbReference type="Proteomes" id="UP000477651">
    <property type="component" value="Unassembled WGS sequence"/>
</dbReference>
<dbReference type="AlphaFoldDB" id="A0A6L9Y8C9"/>
<sequence>MTSENHTDFIFPIRVYYEDTDAGGVVFYANYLKFFERARTEWLRHLGLHQSVLVEQANILFVVTYAQLDYKRPARLDDALLIKTQIKKIGKASIDFEQICMRQDEILVRCDIQIACVNAQTFKISPIPNFVHSILLSDQDN</sequence>
<dbReference type="PIRSF" id="PIRSF003230">
    <property type="entry name" value="YbgC"/>
    <property type="match status" value="1"/>
</dbReference>
<reference evidence="3 4" key="1">
    <citation type="submission" date="2020-02" db="EMBL/GenBank/DDBJ databases">
        <title>Pelistega sp. NLN82 were isolated from wild rodents of the Hainan Island.</title>
        <authorList>
            <person name="Niu N."/>
            <person name="Zhou J."/>
        </authorList>
    </citation>
    <scope>NUCLEOTIDE SEQUENCE [LARGE SCALE GENOMIC DNA]</scope>
    <source>
        <strain evidence="3 4">NLN82</strain>
    </source>
</reference>
<dbReference type="Gene3D" id="3.10.129.10">
    <property type="entry name" value="Hotdog Thioesterase"/>
    <property type="match status" value="1"/>
</dbReference>
<organism evidence="3 4">
    <name type="scientific">Pelistega ratti</name>
    <dbReference type="NCBI Taxonomy" id="2652177"/>
    <lineage>
        <taxon>Bacteria</taxon>
        <taxon>Pseudomonadati</taxon>
        <taxon>Pseudomonadota</taxon>
        <taxon>Betaproteobacteria</taxon>
        <taxon>Burkholderiales</taxon>
        <taxon>Alcaligenaceae</taxon>
        <taxon>Pelistega</taxon>
    </lineage>
</organism>
<dbReference type="SUPFAM" id="SSF54637">
    <property type="entry name" value="Thioesterase/thiol ester dehydrase-isomerase"/>
    <property type="match status" value="1"/>
</dbReference>
<dbReference type="InterPro" id="IPR029069">
    <property type="entry name" value="HotDog_dom_sf"/>
</dbReference>
<dbReference type="InterPro" id="IPR014166">
    <property type="entry name" value="Tol-Pal_acyl-CoA_thioesterase"/>
</dbReference>
<dbReference type="GO" id="GO:0047617">
    <property type="term" value="F:fatty acyl-CoA hydrolase activity"/>
    <property type="evidence" value="ECO:0007669"/>
    <property type="project" value="TreeGrafter"/>
</dbReference>
<dbReference type="NCBIfam" id="TIGR00051">
    <property type="entry name" value="YbgC/FadM family acyl-CoA thioesterase"/>
    <property type="match status" value="1"/>
</dbReference>
<proteinExistence type="inferred from homology"/>
<dbReference type="EMBL" id="JAAGYR010000013">
    <property type="protein sequence ID" value="NEN76137.1"/>
    <property type="molecule type" value="Genomic_DNA"/>
</dbReference>
<protein>
    <submittedName>
        <fullName evidence="3">Tol-pal system-associated acyl-CoA thioesterase</fullName>
    </submittedName>
</protein>
<comment type="similarity">
    <text evidence="1">Belongs to the 4-hydroxybenzoyl-CoA thioesterase family.</text>
</comment>
<keyword evidence="4" id="KW-1185">Reference proteome</keyword>
<evidence type="ECO:0000313" key="3">
    <source>
        <dbReference type="EMBL" id="NEN76137.1"/>
    </source>
</evidence>
<gene>
    <name evidence="3" type="primary">ybgC</name>
    <name evidence="3" type="ORF">F9B74_07360</name>
</gene>